<gene>
    <name evidence="10" type="ORF">L9F63_026487</name>
</gene>
<accession>A0AAD8AII0</accession>
<dbReference type="Proteomes" id="UP001233999">
    <property type="component" value="Unassembled WGS sequence"/>
</dbReference>
<dbReference type="InterPro" id="IPR003663">
    <property type="entry name" value="Sugar/inositol_transpt"/>
</dbReference>
<dbReference type="GO" id="GO:0005886">
    <property type="term" value="C:plasma membrane"/>
    <property type="evidence" value="ECO:0007669"/>
    <property type="project" value="UniProtKB-SubCell"/>
</dbReference>
<reference evidence="10" key="2">
    <citation type="submission" date="2023-05" db="EMBL/GenBank/DDBJ databases">
        <authorList>
            <person name="Fouks B."/>
        </authorList>
    </citation>
    <scope>NUCLEOTIDE SEQUENCE</scope>
    <source>
        <strain evidence="10">Stay&amp;Tobe</strain>
        <tissue evidence="10">Testes</tissue>
    </source>
</reference>
<protein>
    <recommendedName>
        <fullName evidence="9">Major facilitator superfamily (MFS) profile domain-containing protein</fullName>
    </recommendedName>
</protein>
<feature type="transmembrane region" description="Helical" evidence="8">
    <location>
        <begin position="136"/>
        <end position="157"/>
    </location>
</feature>
<evidence type="ECO:0000259" key="9">
    <source>
        <dbReference type="PROSITE" id="PS50850"/>
    </source>
</evidence>
<feature type="transmembrane region" description="Helical" evidence="8">
    <location>
        <begin position="615"/>
        <end position="635"/>
    </location>
</feature>
<name>A0AAD8AII0_DIPPU</name>
<keyword evidence="4" id="KW-0762">Sugar transport</keyword>
<feature type="transmembrane region" description="Helical" evidence="8">
    <location>
        <begin position="408"/>
        <end position="430"/>
    </location>
</feature>
<feature type="transmembrane region" description="Helical" evidence="8">
    <location>
        <begin position="279"/>
        <end position="302"/>
    </location>
</feature>
<feature type="transmembrane region" description="Helical" evidence="8">
    <location>
        <begin position="110"/>
        <end position="130"/>
    </location>
</feature>
<dbReference type="Pfam" id="PF00083">
    <property type="entry name" value="Sugar_tr"/>
    <property type="match status" value="2"/>
</dbReference>
<feature type="transmembrane region" description="Helical" evidence="8">
    <location>
        <begin position="739"/>
        <end position="763"/>
    </location>
</feature>
<dbReference type="InterPro" id="IPR050549">
    <property type="entry name" value="MFS_Trehalose_Transporter"/>
</dbReference>
<dbReference type="PANTHER" id="PTHR48021:SF1">
    <property type="entry name" value="GH07001P-RELATED"/>
    <property type="match status" value="1"/>
</dbReference>
<feature type="transmembrane region" description="Helical" evidence="8">
    <location>
        <begin position="712"/>
        <end position="733"/>
    </location>
</feature>
<feature type="transmembrane region" description="Helical" evidence="8">
    <location>
        <begin position="577"/>
        <end position="595"/>
    </location>
</feature>
<keyword evidence="7 8" id="KW-0472">Membrane</keyword>
<evidence type="ECO:0000256" key="7">
    <source>
        <dbReference type="ARBA" id="ARBA00023136"/>
    </source>
</evidence>
<dbReference type="InterPro" id="IPR005828">
    <property type="entry name" value="MFS_sugar_transport-like"/>
</dbReference>
<dbReference type="FunFam" id="1.20.1250.20:FF:000218">
    <property type="entry name" value="facilitated trehalose transporter Tret1"/>
    <property type="match status" value="2"/>
</dbReference>
<proteinExistence type="predicted"/>
<feature type="transmembrane region" description="Helical" evidence="8">
    <location>
        <begin position="82"/>
        <end position="103"/>
    </location>
</feature>
<keyword evidence="11" id="KW-1185">Reference proteome</keyword>
<dbReference type="PANTHER" id="PTHR48021">
    <property type="match status" value="1"/>
</dbReference>
<dbReference type="PROSITE" id="PS50850">
    <property type="entry name" value="MFS"/>
    <property type="match status" value="1"/>
</dbReference>
<feature type="transmembrane region" description="Helical" evidence="8">
    <location>
        <begin position="490"/>
        <end position="512"/>
    </location>
</feature>
<keyword evidence="3" id="KW-1003">Cell membrane</keyword>
<evidence type="ECO:0000256" key="5">
    <source>
        <dbReference type="ARBA" id="ARBA00022692"/>
    </source>
</evidence>
<feature type="non-terminal residue" evidence="10">
    <location>
        <position position="1"/>
    </location>
</feature>
<dbReference type="SUPFAM" id="SSF103473">
    <property type="entry name" value="MFS general substrate transporter"/>
    <property type="match status" value="2"/>
</dbReference>
<reference evidence="10" key="1">
    <citation type="journal article" date="2023" name="IScience">
        <title>Live-bearing cockroach genome reveals convergent evolutionary mechanisms linked to viviparity in insects and beyond.</title>
        <authorList>
            <person name="Fouks B."/>
            <person name="Harrison M.C."/>
            <person name="Mikhailova A.A."/>
            <person name="Marchal E."/>
            <person name="English S."/>
            <person name="Carruthers M."/>
            <person name="Jennings E.C."/>
            <person name="Chiamaka E.L."/>
            <person name="Frigard R.A."/>
            <person name="Pippel M."/>
            <person name="Attardo G.M."/>
            <person name="Benoit J.B."/>
            <person name="Bornberg-Bauer E."/>
            <person name="Tobe S.S."/>
        </authorList>
    </citation>
    <scope>NUCLEOTIDE SEQUENCE</scope>
    <source>
        <strain evidence="10">Stay&amp;Tobe</strain>
    </source>
</reference>
<keyword evidence="6 8" id="KW-1133">Transmembrane helix</keyword>
<keyword evidence="2" id="KW-0813">Transport</keyword>
<feature type="transmembrane region" description="Helical" evidence="8">
    <location>
        <begin position="380"/>
        <end position="401"/>
    </location>
</feature>
<feature type="transmembrane region" description="Helical" evidence="8">
    <location>
        <begin position="341"/>
        <end position="360"/>
    </location>
</feature>
<feature type="transmembrane region" description="Helical" evidence="8">
    <location>
        <begin position="467"/>
        <end position="484"/>
    </location>
</feature>
<feature type="transmembrane region" description="Helical" evidence="8">
    <location>
        <begin position="675"/>
        <end position="700"/>
    </location>
</feature>
<evidence type="ECO:0000256" key="1">
    <source>
        <dbReference type="ARBA" id="ARBA00004651"/>
    </source>
</evidence>
<comment type="caution">
    <text evidence="10">The sequence shown here is derived from an EMBL/GenBank/DDBJ whole genome shotgun (WGS) entry which is preliminary data.</text>
</comment>
<feature type="transmembrane region" description="Helical" evidence="8">
    <location>
        <begin position="436"/>
        <end position="455"/>
    </location>
</feature>
<dbReference type="EMBL" id="JASPKZ010000723">
    <property type="protein sequence ID" value="KAJ9599662.1"/>
    <property type="molecule type" value="Genomic_DNA"/>
</dbReference>
<feature type="domain" description="Major facilitator superfamily (MFS) profile" evidence="9">
    <location>
        <begin position="320"/>
        <end position="767"/>
    </location>
</feature>
<evidence type="ECO:0000256" key="2">
    <source>
        <dbReference type="ARBA" id="ARBA00022448"/>
    </source>
</evidence>
<evidence type="ECO:0000313" key="11">
    <source>
        <dbReference type="Proteomes" id="UP001233999"/>
    </source>
</evidence>
<keyword evidence="5 8" id="KW-0812">Transmembrane</keyword>
<dbReference type="InterPro" id="IPR036259">
    <property type="entry name" value="MFS_trans_sf"/>
</dbReference>
<feature type="transmembrane region" description="Helical" evidence="8">
    <location>
        <begin position="193"/>
        <end position="214"/>
    </location>
</feature>
<dbReference type="InterPro" id="IPR020846">
    <property type="entry name" value="MFS_dom"/>
</dbReference>
<dbReference type="InterPro" id="IPR005829">
    <property type="entry name" value="Sugar_transporter_CS"/>
</dbReference>
<organism evidence="10 11">
    <name type="scientific">Diploptera punctata</name>
    <name type="common">Pacific beetle cockroach</name>
    <dbReference type="NCBI Taxonomy" id="6984"/>
    <lineage>
        <taxon>Eukaryota</taxon>
        <taxon>Metazoa</taxon>
        <taxon>Ecdysozoa</taxon>
        <taxon>Arthropoda</taxon>
        <taxon>Hexapoda</taxon>
        <taxon>Insecta</taxon>
        <taxon>Pterygota</taxon>
        <taxon>Neoptera</taxon>
        <taxon>Polyneoptera</taxon>
        <taxon>Dictyoptera</taxon>
        <taxon>Blattodea</taxon>
        <taxon>Blaberoidea</taxon>
        <taxon>Blaberidae</taxon>
        <taxon>Diplopterinae</taxon>
        <taxon>Diploptera</taxon>
    </lineage>
</organism>
<evidence type="ECO:0000256" key="4">
    <source>
        <dbReference type="ARBA" id="ARBA00022597"/>
    </source>
</evidence>
<evidence type="ECO:0000313" key="10">
    <source>
        <dbReference type="EMBL" id="KAJ9599662.1"/>
    </source>
</evidence>
<feature type="transmembrane region" description="Helical" evidence="8">
    <location>
        <begin position="41"/>
        <end position="62"/>
    </location>
</feature>
<feature type="transmembrane region" description="Helical" evidence="8">
    <location>
        <begin position="314"/>
        <end position="334"/>
    </location>
</feature>
<evidence type="ECO:0000256" key="6">
    <source>
        <dbReference type="ARBA" id="ARBA00022989"/>
    </source>
</evidence>
<dbReference type="GO" id="GO:0022857">
    <property type="term" value="F:transmembrane transporter activity"/>
    <property type="evidence" value="ECO:0007669"/>
    <property type="project" value="InterPro"/>
</dbReference>
<evidence type="ECO:0000256" key="3">
    <source>
        <dbReference type="ARBA" id="ARBA00022475"/>
    </source>
</evidence>
<dbReference type="AlphaFoldDB" id="A0AAD8AII0"/>
<feature type="transmembrane region" description="Helical" evidence="8">
    <location>
        <begin position="169"/>
        <end position="187"/>
    </location>
</feature>
<dbReference type="PROSITE" id="PS00217">
    <property type="entry name" value="SUGAR_TRANSPORT_2"/>
    <property type="match status" value="2"/>
</dbReference>
<dbReference type="PRINTS" id="PR00171">
    <property type="entry name" value="SUGRTRNSPORT"/>
</dbReference>
<comment type="subcellular location">
    <subcellularLocation>
        <location evidence="1">Cell membrane</location>
        <topology evidence="1">Multi-pass membrane protein</topology>
    </subcellularLocation>
</comment>
<dbReference type="Gene3D" id="1.20.1250.20">
    <property type="entry name" value="MFS general substrate transporter like domains"/>
    <property type="match status" value="2"/>
</dbReference>
<feature type="transmembrane region" description="Helical" evidence="8">
    <location>
        <begin position="642"/>
        <end position="663"/>
    </location>
</feature>
<evidence type="ECO:0000256" key="8">
    <source>
        <dbReference type="SAM" id="Phobius"/>
    </source>
</evidence>
<sequence>MDIYKCKTDPSLIIITDSFTFPTRPFLALVMAIAPTVTKHANFVTITSFVHGAGLGWLSPFAPILQSELSPIGTKISTEEGSWIGSLLSLGAMFGTPLYMFIAKNYSRKITGYLVAVPYFIAYVLTILASNITLLYIARIFAGIGTGATTVFCPLYVTEISEDKIRGTLGSFYVLICGFGILAIYIFGAYLSYYVTCYILIAIMVVYLVTFYFIPETPVYLINHMHFSDARKSLNWLRGSNCDVIEQEMCRLKSSLEKKEEGSKSISIKEMLQNRSIRIALLISLFLVTNLQFSGPLAILSYTVTIFKDAGSDLSANTSTIIIAFLQIVGNLFATVLLDRAVNIASLVHGVGIGWPSPIIPILQSETSPIGRAVTNEEASWLSAIICLGSMFNIPIYYLIVNKCSRKFTGYLVAVPYAIAYILVICANNVTMLYIARFFAGMGTGATTLFCPLYVTEISENSVRGALGSLYVLISYVGVLFVYICASYTTYYVTSYLILAVTALYLIAFFFMPESPSYLVQISNLEAAEKNLKWLRGDDNVVKVELDKLTAAFKERQNESEQFSIKEIFSSRGTRKAYVIAFLLAANLQLSAPIATLSYTVSTFQAAGSDMSPNLSSIIVSLLQILGTSVSTLLLDRAGRKVLLGISNFCLILCLTTNGAYFFCKSNGIEVSNVSWIPLLCLSVYVISLGIGVAPIPFLMVPEMFLPRARSLAVCVSLTWMWFIAFLVTKFYANVSELFGLYSCYWLFAAFCFIGLLMTIFVYPETKNKSIENIFEELDGGEKSSKKYD</sequence>